<keyword evidence="7" id="KW-0694">RNA-binding</keyword>
<dbReference type="Pfam" id="PF20297">
    <property type="entry name" value="MSSS"/>
    <property type="match status" value="1"/>
</dbReference>
<feature type="domain" description="Smr" evidence="10">
    <location>
        <begin position="894"/>
        <end position="965"/>
    </location>
</feature>
<dbReference type="SMART" id="SM00534">
    <property type="entry name" value="MUTSac"/>
    <property type="match status" value="1"/>
</dbReference>
<keyword evidence="3" id="KW-0547">Nucleotide-binding</keyword>
<evidence type="ECO:0000256" key="6">
    <source>
        <dbReference type="ARBA" id="ARBA00022840"/>
    </source>
</evidence>
<dbReference type="PANTHER" id="PTHR48466">
    <property type="entry name" value="OS10G0509000 PROTEIN-RELATED"/>
    <property type="match status" value="1"/>
</dbReference>
<keyword evidence="9" id="KW-0175">Coiled coil</keyword>
<dbReference type="Pfam" id="PF00488">
    <property type="entry name" value="MutS_V"/>
    <property type="match status" value="1"/>
</dbReference>
<evidence type="ECO:0000256" key="8">
    <source>
        <dbReference type="ARBA" id="ARBA00023125"/>
    </source>
</evidence>
<dbReference type="PROSITE" id="PS50828">
    <property type="entry name" value="SMR"/>
    <property type="match status" value="1"/>
</dbReference>
<dbReference type="InterPro" id="IPR007696">
    <property type="entry name" value="DNA_mismatch_repair_MutS_core"/>
</dbReference>
<dbReference type="Pfam" id="PF01713">
    <property type="entry name" value="Smr"/>
    <property type="match status" value="1"/>
</dbReference>
<gene>
    <name evidence="11" type="ORF">POTOM_016830</name>
</gene>
<dbReference type="FunFam" id="3.40.50.300:FF:001814">
    <property type="entry name" value="DNA mismatch repair protein MutS type 2"/>
    <property type="match status" value="1"/>
</dbReference>
<dbReference type="FunFam" id="3.30.1370.110:FF:000004">
    <property type="entry name" value="Endonuclease MutS2"/>
    <property type="match status" value="1"/>
</dbReference>
<dbReference type="GO" id="GO:0006298">
    <property type="term" value="P:mismatch repair"/>
    <property type="evidence" value="ECO:0007669"/>
    <property type="project" value="InterPro"/>
</dbReference>
<dbReference type="GO" id="GO:0030983">
    <property type="term" value="F:mismatched DNA binding"/>
    <property type="evidence" value="ECO:0007669"/>
    <property type="project" value="InterPro"/>
</dbReference>
<dbReference type="SMART" id="SM00533">
    <property type="entry name" value="MUTSd"/>
    <property type="match status" value="1"/>
</dbReference>
<keyword evidence="4" id="KW-0255">Endonuclease</keyword>
<keyword evidence="6" id="KW-0067">ATP-binding</keyword>
<keyword evidence="5" id="KW-0378">Hydrolase</keyword>
<keyword evidence="12" id="KW-1185">Reference proteome</keyword>
<evidence type="ECO:0000259" key="10">
    <source>
        <dbReference type="PROSITE" id="PS50828"/>
    </source>
</evidence>
<dbReference type="SMART" id="SM00463">
    <property type="entry name" value="SMR"/>
    <property type="match status" value="1"/>
</dbReference>
<keyword evidence="2" id="KW-0699">rRNA-binding</keyword>
<sequence>MELSNHFISIKKSPILFFTTKPPFSTKALTKPFDSHSPKLTSPAHSLQLETLKTLEWSSLCNQLTPFTSTSMGQSITRNAKIPIGKSKEESQKLLDQTAAALAVMESGPLDFSGIEDITRILDSAISGTLLTVGELCAVRRTLRAARTVLERLKDSGDCSERIAMRVFDNGCGLVYDQCGWNKCMKKLVHSSSTLLLDHPLVCAFAGRCKSSKVFGKDMYAPLLEILQNCSFQIELEKKVGFCIDCNLSKILDRASEDLEIIRSERKRNMENLDRLLKGISARIFQAGGIDKPLVTKRRSRLCVGVRASHRYLIPDGVVLNVSSSGVTYFMEPGEAVELNNLEVMLSDSEKAEEIAILSLLTSEIAESARDIKYMLDGIIEVDLSFARAAYAYWMNGARPIWTSEGCGGISSSGGDYLLSIDIEGIQHPLLHGTSRKHRSNILGSNSLNSMEVDEDSMLDTGKPSKNVSEFPVPINIKVECGTRVVVISGPNTGGKTASMKTLGVASLMSKAGLYLPAKNTPKLPWFDFVLADIGDHQSLEQNLSTFSGHISRICKILEVASNESLVLIDEICSGTDPSEGVALSTSILHCLRDHVNLAVVTTHYADLSLLKDKDSRFENAAMEFSLETLQPTYQILWGCTGDSNALSIAKSIGFDSNIIERARKWVEKLVPEKQQERSGMLYQSLLEERNRLEAQARKAASVHTEIMELYHEIQAEAEDLDGRVKALMAKETQLVQLELKAANSQIETVVQNFENQLRKASPDQFNSLIKKSESAIASIVEAHCSSDSLPASETDTSSYTPQLGEQVLVKRLGNKLATVVEAPHDDETVLVQYGKIRVRMKKSDIRAIKSDKKSKATILVPSLKRQVKQSFSELNKDEEVSHGPRVQTSKNTVDLRGMRVEEAAQHLNMAISAIEPLSVIFVVHGMGTGAVKECALEVLGKHPRVAKYEPESPMNFGCTVAYIK</sequence>
<dbReference type="InterPro" id="IPR002625">
    <property type="entry name" value="Smr_dom"/>
</dbReference>
<evidence type="ECO:0000313" key="12">
    <source>
        <dbReference type="Proteomes" id="UP000886885"/>
    </source>
</evidence>
<reference evidence="11" key="1">
    <citation type="journal article" date="2020" name="bioRxiv">
        <title>Hybrid origin of Populus tomentosa Carr. identified through genome sequencing and phylogenomic analysis.</title>
        <authorList>
            <person name="An X."/>
            <person name="Gao K."/>
            <person name="Chen Z."/>
            <person name="Li J."/>
            <person name="Yang X."/>
            <person name="Yang X."/>
            <person name="Zhou J."/>
            <person name="Guo T."/>
            <person name="Zhao T."/>
            <person name="Huang S."/>
            <person name="Miao D."/>
            <person name="Khan W.U."/>
            <person name="Rao P."/>
            <person name="Ye M."/>
            <person name="Lei B."/>
            <person name="Liao W."/>
            <person name="Wang J."/>
            <person name="Ji L."/>
            <person name="Li Y."/>
            <person name="Guo B."/>
            <person name="Mustafa N.S."/>
            <person name="Li S."/>
            <person name="Yun Q."/>
            <person name="Keller S.R."/>
            <person name="Mao J."/>
            <person name="Zhang R."/>
            <person name="Strauss S.H."/>
        </authorList>
    </citation>
    <scope>NUCLEOTIDE SEQUENCE</scope>
    <source>
        <strain evidence="11">GM15</strain>
        <tissue evidence="11">Leaf</tissue>
    </source>
</reference>
<keyword evidence="8" id="KW-0238">DNA-binding</keyword>
<dbReference type="EMBL" id="JAAWWB010000008">
    <property type="protein sequence ID" value="KAG6777031.1"/>
    <property type="molecule type" value="Genomic_DNA"/>
</dbReference>
<dbReference type="InterPro" id="IPR045076">
    <property type="entry name" value="MutS"/>
</dbReference>
<evidence type="ECO:0000256" key="2">
    <source>
        <dbReference type="ARBA" id="ARBA00022730"/>
    </source>
</evidence>
<name>A0A8X7ZWH7_POPTO</name>
<protein>
    <recommendedName>
        <fullName evidence="10">Smr domain-containing protein</fullName>
    </recommendedName>
</protein>
<evidence type="ECO:0000256" key="5">
    <source>
        <dbReference type="ARBA" id="ARBA00022801"/>
    </source>
</evidence>
<dbReference type="GO" id="GO:0140664">
    <property type="term" value="F:ATP-dependent DNA damage sensor activity"/>
    <property type="evidence" value="ECO:0007669"/>
    <property type="project" value="InterPro"/>
</dbReference>
<dbReference type="InterPro" id="IPR046893">
    <property type="entry name" value="MSSS"/>
</dbReference>
<organism evidence="11 12">
    <name type="scientific">Populus tomentosa</name>
    <name type="common">Chinese white poplar</name>
    <dbReference type="NCBI Taxonomy" id="118781"/>
    <lineage>
        <taxon>Eukaryota</taxon>
        <taxon>Viridiplantae</taxon>
        <taxon>Streptophyta</taxon>
        <taxon>Embryophyta</taxon>
        <taxon>Tracheophyta</taxon>
        <taxon>Spermatophyta</taxon>
        <taxon>Magnoliopsida</taxon>
        <taxon>eudicotyledons</taxon>
        <taxon>Gunneridae</taxon>
        <taxon>Pentapetalae</taxon>
        <taxon>rosids</taxon>
        <taxon>fabids</taxon>
        <taxon>Malpighiales</taxon>
        <taxon>Salicaceae</taxon>
        <taxon>Saliceae</taxon>
        <taxon>Populus</taxon>
    </lineage>
</organism>
<dbReference type="PANTHER" id="PTHR48466:SF1">
    <property type="entry name" value="SMR DOMAIN-CONTAINING PROTEIN"/>
    <property type="match status" value="1"/>
</dbReference>
<proteinExistence type="predicted"/>
<evidence type="ECO:0000256" key="7">
    <source>
        <dbReference type="ARBA" id="ARBA00022884"/>
    </source>
</evidence>
<comment type="caution">
    <text evidence="11">The sequence shown here is derived from an EMBL/GenBank/DDBJ whole genome shotgun (WGS) entry which is preliminary data.</text>
</comment>
<dbReference type="GO" id="GO:0004519">
    <property type="term" value="F:endonuclease activity"/>
    <property type="evidence" value="ECO:0007669"/>
    <property type="project" value="UniProtKB-KW"/>
</dbReference>
<evidence type="ECO:0000256" key="4">
    <source>
        <dbReference type="ARBA" id="ARBA00022759"/>
    </source>
</evidence>
<dbReference type="NCBIfam" id="TIGR01069">
    <property type="entry name" value="mutS2"/>
    <property type="match status" value="1"/>
</dbReference>
<dbReference type="InterPro" id="IPR000432">
    <property type="entry name" value="DNA_mismatch_repair_MutS_C"/>
</dbReference>
<dbReference type="Proteomes" id="UP000886885">
    <property type="component" value="Chromosome 4D"/>
</dbReference>
<evidence type="ECO:0000256" key="1">
    <source>
        <dbReference type="ARBA" id="ARBA00022722"/>
    </source>
</evidence>
<dbReference type="GO" id="GO:0016887">
    <property type="term" value="F:ATP hydrolysis activity"/>
    <property type="evidence" value="ECO:0007669"/>
    <property type="project" value="InterPro"/>
</dbReference>
<dbReference type="OrthoDB" id="1924787at2759"/>
<dbReference type="InterPro" id="IPR005747">
    <property type="entry name" value="MutS2"/>
</dbReference>
<accession>A0A8X7ZWH7</accession>
<dbReference type="GO" id="GO:0005524">
    <property type="term" value="F:ATP binding"/>
    <property type="evidence" value="ECO:0007669"/>
    <property type="project" value="UniProtKB-KW"/>
</dbReference>
<evidence type="ECO:0000313" key="11">
    <source>
        <dbReference type="EMBL" id="KAG6777031.1"/>
    </source>
</evidence>
<dbReference type="GO" id="GO:0045910">
    <property type="term" value="P:negative regulation of DNA recombination"/>
    <property type="evidence" value="ECO:0007669"/>
    <property type="project" value="InterPro"/>
</dbReference>
<feature type="coiled-coil region" evidence="9">
    <location>
        <begin position="683"/>
        <end position="748"/>
    </location>
</feature>
<evidence type="ECO:0000256" key="9">
    <source>
        <dbReference type="SAM" id="Coils"/>
    </source>
</evidence>
<dbReference type="PROSITE" id="PS00486">
    <property type="entry name" value="DNA_MISMATCH_REPAIR_2"/>
    <property type="match status" value="1"/>
</dbReference>
<dbReference type="GO" id="GO:0019843">
    <property type="term" value="F:rRNA binding"/>
    <property type="evidence" value="ECO:0007669"/>
    <property type="project" value="UniProtKB-KW"/>
</dbReference>
<keyword evidence="1" id="KW-0540">Nuclease</keyword>
<evidence type="ECO:0000256" key="3">
    <source>
        <dbReference type="ARBA" id="ARBA00022741"/>
    </source>
</evidence>
<dbReference type="AlphaFoldDB" id="A0A8X7ZWH7"/>